<accession>A0A1F7RIX8</accession>
<dbReference type="Gene3D" id="3.40.50.2000">
    <property type="entry name" value="Glycogen Phosphorylase B"/>
    <property type="match status" value="1"/>
</dbReference>
<evidence type="ECO:0000313" key="1">
    <source>
        <dbReference type="EMBL" id="OGL41472.1"/>
    </source>
</evidence>
<sequence length="281" mass="33710">MEYPLKNKTIISFSYDCWDGLWQTRQYIMSRLAINNKVLFVSGQFYIWDIIEDIGKRKLAKSGLKKINDNLFSYKPLKFFPLIHKFSFLRKIITYGLVKHIIYLLKKINYNKNDIILYIWRPEFVDMVGKFNEKLLCYHIDDDYAKISGNNKSLILKEIDLMKKADIVFVHSKELMNIKKKYARNIHWIPNGVDFEHYYNIVKSNLIEPSDIKDIKHPRIGYVGRINRKVDFDLIKYIVRERPKWSFIFIGPVNIDNLYDKNIFLNLQREKNVYYLGSKKI</sequence>
<dbReference type="SUPFAM" id="SSF53756">
    <property type="entry name" value="UDP-Glycosyltransferase/glycogen phosphorylase"/>
    <property type="match status" value="1"/>
</dbReference>
<evidence type="ECO:0008006" key="3">
    <source>
        <dbReference type="Google" id="ProtNLM"/>
    </source>
</evidence>
<dbReference type="AlphaFoldDB" id="A0A1F7RIX8"/>
<dbReference type="EMBL" id="MGDB01000070">
    <property type="protein sequence ID" value="OGL41472.1"/>
    <property type="molecule type" value="Genomic_DNA"/>
</dbReference>
<dbReference type="Gene3D" id="3.40.50.11010">
    <property type="match status" value="1"/>
</dbReference>
<comment type="caution">
    <text evidence="1">The sequence shown here is derived from an EMBL/GenBank/DDBJ whole genome shotgun (WGS) entry which is preliminary data.</text>
</comment>
<proteinExistence type="predicted"/>
<protein>
    <recommendedName>
        <fullName evidence="3">Glycosyl transferase family 1 domain-containing protein</fullName>
    </recommendedName>
</protein>
<name>A0A1F7RIX8_9BACT</name>
<evidence type="ECO:0000313" key="2">
    <source>
        <dbReference type="Proteomes" id="UP000178526"/>
    </source>
</evidence>
<gene>
    <name evidence="1" type="ORF">A2042_01505</name>
</gene>
<dbReference type="Proteomes" id="UP000178526">
    <property type="component" value="Unassembled WGS sequence"/>
</dbReference>
<feature type="non-terminal residue" evidence="1">
    <location>
        <position position="281"/>
    </location>
</feature>
<reference evidence="1 2" key="1">
    <citation type="journal article" date="2016" name="Nat. Commun.">
        <title>Thousands of microbial genomes shed light on interconnected biogeochemical processes in an aquifer system.</title>
        <authorList>
            <person name="Anantharaman K."/>
            <person name="Brown C.T."/>
            <person name="Hug L.A."/>
            <person name="Sharon I."/>
            <person name="Castelle C.J."/>
            <person name="Probst A.J."/>
            <person name="Thomas B.C."/>
            <person name="Singh A."/>
            <person name="Wilkins M.J."/>
            <person name="Karaoz U."/>
            <person name="Brodie E.L."/>
            <person name="Williams K.H."/>
            <person name="Hubbard S.S."/>
            <person name="Banfield J.F."/>
        </authorList>
    </citation>
    <scope>NUCLEOTIDE SEQUENCE [LARGE SCALE GENOMIC DNA]</scope>
</reference>
<organism evidence="1 2">
    <name type="scientific">Candidatus Schekmanbacteria bacterium GWA2_38_11</name>
    <dbReference type="NCBI Taxonomy" id="1817876"/>
    <lineage>
        <taxon>Bacteria</taxon>
        <taxon>Candidatus Schekmaniibacteriota</taxon>
    </lineage>
</organism>